<protein>
    <submittedName>
        <fullName evidence="2">Uncharacterized protein</fullName>
    </submittedName>
</protein>
<organism evidence="2">
    <name type="scientific">Synechococcus phage QB2</name>
    <dbReference type="NCBI Taxonomy" id="3159453"/>
    <lineage>
        <taxon>Viruses</taxon>
        <taxon>Duplodnaviria</taxon>
        <taxon>Heunggongvirae</taxon>
        <taxon>Uroviricota</taxon>
        <taxon>Caudoviricetes</taxon>
        <taxon>Pantevenvirales</taxon>
        <taxon>Kyanoviridae</taxon>
    </lineage>
</organism>
<proteinExistence type="predicted"/>
<evidence type="ECO:0000313" key="2">
    <source>
        <dbReference type="EMBL" id="XCH00456.1"/>
    </source>
</evidence>
<dbReference type="Gene3D" id="2.60.120.1000">
    <property type="match status" value="1"/>
</dbReference>
<feature type="region of interest" description="Disordered" evidence="1">
    <location>
        <begin position="42"/>
        <end position="76"/>
    </location>
</feature>
<feature type="compositionally biased region" description="Polar residues" evidence="1">
    <location>
        <begin position="56"/>
        <end position="72"/>
    </location>
</feature>
<dbReference type="EMBL" id="PP861117">
    <property type="protein sequence ID" value="XCH00456.1"/>
    <property type="molecule type" value="Genomic_DNA"/>
</dbReference>
<name>A0AAU8EI05_9CAUD</name>
<reference evidence="2" key="1">
    <citation type="submission" date="2024-05" db="EMBL/GenBank/DDBJ databases">
        <authorList>
            <person name="Su C."/>
        </authorList>
    </citation>
    <scope>NUCLEOTIDE SEQUENCE</scope>
</reference>
<accession>A0AAU8EI05</accession>
<evidence type="ECO:0000256" key="1">
    <source>
        <dbReference type="SAM" id="MobiDB-lite"/>
    </source>
</evidence>
<sequence>MSTVKANNLQGGGGVNRNDKAAVQLSGSATLNVTGDFEMDNGANVVVPQGSDDQRPTPSAGQVRVNTTSGSGTLEGYNGTEWISLTAPPAVPVPGSSEDNPAESCYDMLTNDNVTQNGFYWINSSGTSTLTWCFMEAPWGEPDYSLLTPYGDMSTTYNTTYGWFHQDDRDGGNMTGASWRTNPGIEYFVYFCDGCAAADQRYNYPAPSGHVIHWYGARSHCGGDRTFGFPGMTNTCSNNVVTNVNCNSVFRFAGVTTTNVGFEQYSDACGDPNEATLVVVSKVNGTTRPAPSVNTWKQYFRDCNWRYGGVNSQNG</sequence>